<dbReference type="OrthoDB" id="1524727at2"/>
<gene>
    <name evidence="1" type="ORF">N177_4041</name>
</gene>
<dbReference type="RefSeq" id="WP_023434150.1">
    <property type="nucleotide sequence ID" value="NZ_AWXZ01000040.1"/>
</dbReference>
<dbReference type="Pfam" id="PF13489">
    <property type="entry name" value="Methyltransf_23"/>
    <property type="match status" value="1"/>
</dbReference>
<organism evidence="1 2">
    <name type="scientific">Lutibaculum baratangense AMV1</name>
    <dbReference type="NCBI Taxonomy" id="631454"/>
    <lineage>
        <taxon>Bacteria</taxon>
        <taxon>Pseudomonadati</taxon>
        <taxon>Pseudomonadota</taxon>
        <taxon>Alphaproteobacteria</taxon>
        <taxon>Hyphomicrobiales</taxon>
        <taxon>Tepidamorphaceae</taxon>
        <taxon>Lutibaculum</taxon>
    </lineage>
</organism>
<accession>V4RC18</accession>
<keyword evidence="2" id="KW-1185">Reference proteome</keyword>
<comment type="caution">
    <text evidence="1">The sequence shown here is derived from an EMBL/GenBank/DDBJ whole genome shotgun (WGS) entry which is preliminary data.</text>
</comment>
<evidence type="ECO:0008006" key="3">
    <source>
        <dbReference type="Google" id="ProtNLM"/>
    </source>
</evidence>
<dbReference type="STRING" id="631454.N177_4041"/>
<dbReference type="SUPFAM" id="SSF53335">
    <property type="entry name" value="S-adenosyl-L-methionine-dependent methyltransferases"/>
    <property type="match status" value="1"/>
</dbReference>
<dbReference type="InterPro" id="IPR029063">
    <property type="entry name" value="SAM-dependent_MTases_sf"/>
</dbReference>
<dbReference type="CDD" id="cd02440">
    <property type="entry name" value="AdoMet_MTases"/>
    <property type="match status" value="1"/>
</dbReference>
<dbReference type="EMBL" id="AWXZ01000040">
    <property type="protein sequence ID" value="ESR22904.1"/>
    <property type="molecule type" value="Genomic_DNA"/>
</dbReference>
<proteinExistence type="predicted"/>
<sequence>MDGRRGTFSEFSAAWQRRDLDQWIAIADRLERSDPFLFSYVADIVAHFRTVAGRDDRSGRAWLRKLRRRVLAVPPEPSLERAQAALEQRATFFDNWRQEGNDTIAALRGSRLPLASVRPHVRNPASSYDEFYENDDRNTKPVRQETNAHTSFRPVQLPPNINHSFRIPLALTHVEVLFALAGALNGKPSTSWIDVACGPGTITNGVDPGRFGDGEWGIVGTDLQAAKIAIANARRTRGRSFFAEDALQRLRERHEAGERFDIISMFEFLEHLEDPLAFLKQVAAFEPMFVIAASPREQVFNLPFDAAPDVQHLWSFSRAGWERMFEIAGLTPVYASESLVGHYIGGLDWLTMIAGPKDVMRRVRMDYRKAAS</sequence>
<protein>
    <recommendedName>
        <fullName evidence="3">Methyltransferase domain-containing protein</fullName>
    </recommendedName>
</protein>
<evidence type="ECO:0000313" key="1">
    <source>
        <dbReference type="EMBL" id="ESR22904.1"/>
    </source>
</evidence>
<name>V4RC18_9HYPH</name>
<reference evidence="1 2" key="1">
    <citation type="journal article" date="2014" name="Genome Announc.">
        <title>Draft Genome Sequence of Lutibaculum baratangense Strain AMV1T, Isolated from a Mud Volcano in Andamans, India.</title>
        <authorList>
            <person name="Singh A."/>
            <person name="Sreenivas A."/>
            <person name="Sathyanarayana Reddy G."/>
            <person name="Pinnaka A.K."/>
            <person name="Shivaji S."/>
        </authorList>
    </citation>
    <scope>NUCLEOTIDE SEQUENCE [LARGE SCALE GENOMIC DNA]</scope>
    <source>
        <strain evidence="1 2">AMV1</strain>
    </source>
</reference>
<dbReference type="AlphaFoldDB" id="V4RC18"/>
<evidence type="ECO:0000313" key="2">
    <source>
        <dbReference type="Proteomes" id="UP000017819"/>
    </source>
</evidence>
<dbReference type="Proteomes" id="UP000017819">
    <property type="component" value="Unassembled WGS sequence"/>
</dbReference>
<dbReference type="Gene3D" id="3.40.50.150">
    <property type="entry name" value="Vaccinia Virus protein VP39"/>
    <property type="match status" value="1"/>
</dbReference>